<dbReference type="AlphaFoldDB" id="A0A8X6UD66"/>
<keyword evidence="2" id="KW-1185">Reference proteome</keyword>
<dbReference type="Gene3D" id="3.40.50.300">
    <property type="entry name" value="P-loop containing nucleotide triphosphate hydrolases"/>
    <property type="match status" value="1"/>
</dbReference>
<evidence type="ECO:0000313" key="1">
    <source>
        <dbReference type="EMBL" id="GFU19409.1"/>
    </source>
</evidence>
<dbReference type="Proteomes" id="UP000887013">
    <property type="component" value="Unassembled WGS sequence"/>
</dbReference>
<proteinExistence type="predicted"/>
<dbReference type="OrthoDB" id="6424743at2759"/>
<accession>A0A8X6UD66</accession>
<dbReference type="InterPro" id="IPR027417">
    <property type="entry name" value="P-loop_NTPase"/>
</dbReference>
<organism evidence="1 2">
    <name type="scientific">Nephila pilipes</name>
    <name type="common">Giant wood spider</name>
    <name type="synonym">Nephila maculata</name>
    <dbReference type="NCBI Taxonomy" id="299642"/>
    <lineage>
        <taxon>Eukaryota</taxon>
        <taxon>Metazoa</taxon>
        <taxon>Ecdysozoa</taxon>
        <taxon>Arthropoda</taxon>
        <taxon>Chelicerata</taxon>
        <taxon>Arachnida</taxon>
        <taxon>Araneae</taxon>
        <taxon>Araneomorphae</taxon>
        <taxon>Entelegynae</taxon>
        <taxon>Araneoidea</taxon>
        <taxon>Nephilidae</taxon>
        <taxon>Nephila</taxon>
    </lineage>
</organism>
<dbReference type="SUPFAM" id="SSF52540">
    <property type="entry name" value="P-loop containing nucleoside triphosphate hydrolases"/>
    <property type="match status" value="1"/>
</dbReference>
<gene>
    <name evidence="1" type="primary">NS1</name>
    <name evidence="1" type="ORF">NPIL_31611</name>
</gene>
<sequence>MEDSAKDDFKKLCEGKALNVRVKHSPDGIYRRTPVLLLSNNSLDIANDSTFRDVRMKLFYWRKCSLLKDSTKQTYPMALFDIYKYYDIFWIECIGYKF</sequence>
<protein>
    <submittedName>
        <fullName evidence="1">Nonstructural protein 1</fullName>
    </submittedName>
</protein>
<name>A0A8X6UD66_NEPPI</name>
<comment type="caution">
    <text evidence="1">The sequence shown here is derived from an EMBL/GenBank/DDBJ whole genome shotgun (WGS) entry which is preliminary data.</text>
</comment>
<dbReference type="EMBL" id="BMAW01031060">
    <property type="protein sequence ID" value="GFU19409.1"/>
    <property type="molecule type" value="Genomic_DNA"/>
</dbReference>
<evidence type="ECO:0000313" key="2">
    <source>
        <dbReference type="Proteomes" id="UP000887013"/>
    </source>
</evidence>
<reference evidence="1" key="1">
    <citation type="submission" date="2020-08" db="EMBL/GenBank/DDBJ databases">
        <title>Multicomponent nature underlies the extraordinary mechanical properties of spider dragline silk.</title>
        <authorList>
            <person name="Kono N."/>
            <person name="Nakamura H."/>
            <person name="Mori M."/>
            <person name="Yoshida Y."/>
            <person name="Ohtoshi R."/>
            <person name="Malay A.D."/>
            <person name="Moran D.A.P."/>
            <person name="Tomita M."/>
            <person name="Numata K."/>
            <person name="Arakawa K."/>
        </authorList>
    </citation>
    <scope>NUCLEOTIDE SEQUENCE</scope>
</reference>